<evidence type="ECO:0000256" key="1">
    <source>
        <dbReference type="ARBA" id="ARBA00004609"/>
    </source>
</evidence>
<sequence>MASNPVVLLLILLSSCVWISFSGNPSPSPPGGDDDTSLPCIAKLMPCTPYLSPTPKSPPAVCCVPLKEVVATEAKCLCELFNDADILRSFNISQDDGLALAKACGATADISQCKTGGAPKSSPAAPPSPTPSHGAAASNSSGAPKSSKNGATEVIPHFFGLGILVATSMVFLISGIVGF</sequence>
<comment type="caution">
    <text evidence="13">The sequence shown here is derived from an EMBL/GenBank/DDBJ whole genome shotgun (WGS) entry which is preliminary data.</text>
</comment>
<accession>A0ABD3JCK3</accession>
<dbReference type="Gene3D" id="1.10.110.10">
    <property type="entry name" value="Plant lipid-transfer and hydrophobic proteins"/>
    <property type="match status" value="1"/>
</dbReference>
<evidence type="ECO:0000256" key="2">
    <source>
        <dbReference type="ARBA" id="ARBA00009748"/>
    </source>
</evidence>
<keyword evidence="10" id="KW-0472">Membrane</keyword>
<feature type="signal peptide" evidence="11">
    <location>
        <begin position="1"/>
        <end position="22"/>
    </location>
</feature>
<evidence type="ECO:0000256" key="4">
    <source>
        <dbReference type="ARBA" id="ARBA00022622"/>
    </source>
</evidence>
<dbReference type="InterPro" id="IPR016140">
    <property type="entry name" value="Bifunc_inhib/LTP/seed_store"/>
</dbReference>
<proteinExistence type="inferred from homology"/>
<feature type="transmembrane region" description="Helical" evidence="10">
    <location>
        <begin position="154"/>
        <end position="177"/>
    </location>
</feature>
<dbReference type="EMBL" id="JBJKBG010000008">
    <property type="protein sequence ID" value="KAL3724825.1"/>
    <property type="molecule type" value="Genomic_DNA"/>
</dbReference>
<evidence type="ECO:0000256" key="6">
    <source>
        <dbReference type="ARBA" id="ARBA00023157"/>
    </source>
</evidence>
<dbReference type="GO" id="GO:0098552">
    <property type="term" value="C:side of membrane"/>
    <property type="evidence" value="ECO:0007669"/>
    <property type="project" value="UniProtKB-KW"/>
</dbReference>
<dbReference type="PANTHER" id="PTHR33044">
    <property type="entry name" value="BIFUNCTIONAL INHIBITOR/LIPID-TRANSFER PROTEIN/SEED STORAGE 2S ALBUMIN SUPERFAMILY PROTEIN-RELATED"/>
    <property type="match status" value="1"/>
</dbReference>
<dbReference type="InterPro" id="IPR043325">
    <property type="entry name" value="LTSS"/>
</dbReference>
<evidence type="ECO:0000256" key="5">
    <source>
        <dbReference type="ARBA" id="ARBA00022729"/>
    </source>
</evidence>
<evidence type="ECO:0000256" key="8">
    <source>
        <dbReference type="ARBA" id="ARBA00023288"/>
    </source>
</evidence>
<dbReference type="SUPFAM" id="SSF47699">
    <property type="entry name" value="Bifunctional inhibitor/lipid-transfer protein/seed storage 2S albumin"/>
    <property type="match status" value="1"/>
</dbReference>
<keyword evidence="8" id="KW-0449">Lipoprotein</keyword>
<name>A0ABD3JCK3_EUCGL</name>
<evidence type="ECO:0000256" key="3">
    <source>
        <dbReference type="ARBA" id="ARBA00022475"/>
    </source>
</evidence>
<dbReference type="AlphaFoldDB" id="A0ABD3JCK3"/>
<evidence type="ECO:0000256" key="11">
    <source>
        <dbReference type="SAM" id="SignalP"/>
    </source>
</evidence>
<evidence type="ECO:0000259" key="12">
    <source>
        <dbReference type="SMART" id="SM00499"/>
    </source>
</evidence>
<evidence type="ECO:0000313" key="14">
    <source>
        <dbReference type="Proteomes" id="UP001634007"/>
    </source>
</evidence>
<keyword evidence="10" id="KW-0812">Transmembrane</keyword>
<dbReference type="SMART" id="SM00499">
    <property type="entry name" value="AAI"/>
    <property type="match status" value="1"/>
</dbReference>
<keyword evidence="7" id="KW-0325">Glycoprotein</keyword>
<gene>
    <name evidence="13" type="ORF">ACJRO7_029918</name>
</gene>
<keyword evidence="3" id="KW-1003">Cell membrane</keyword>
<dbReference type="InterPro" id="IPR036312">
    <property type="entry name" value="Bifun_inhib/LTP/seed_sf"/>
</dbReference>
<dbReference type="Pfam" id="PF14368">
    <property type="entry name" value="LTP_2"/>
    <property type="match status" value="1"/>
</dbReference>
<dbReference type="Proteomes" id="UP001634007">
    <property type="component" value="Unassembled WGS sequence"/>
</dbReference>
<keyword evidence="6" id="KW-1015">Disulfide bond</keyword>
<evidence type="ECO:0000313" key="13">
    <source>
        <dbReference type="EMBL" id="KAL3724825.1"/>
    </source>
</evidence>
<comment type="similarity">
    <text evidence="2">Belongs to the plant LTP family.</text>
</comment>
<feature type="domain" description="Bifunctional inhibitor/plant lipid transfer protein/seed storage helical" evidence="12">
    <location>
        <begin position="40"/>
        <end position="113"/>
    </location>
</feature>
<evidence type="ECO:0000256" key="7">
    <source>
        <dbReference type="ARBA" id="ARBA00023180"/>
    </source>
</evidence>
<dbReference type="GO" id="GO:0005886">
    <property type="term" value="C:plasma membrane"/>
    <property type="evidence" value="ECO:0007669"/>
    <property type="project" value="UniProtKB-SubCell"/>
</dbReference>
<feature type="chain" id="PRO_5044790036" description="Bifunctional inhibitor/plant lipid transfer protein/seed storage helical domain-containing protein" evidence="11">
    <location>
        <begin position="23"/>
        <end position="179"/>
    </location>
</feature>
<dbReference type="CDD" id="cd00010">
    <property type="entry name" value="AAI_LTSS"/>
    <property type="match status" value="1"/>
</dbReference>
<organism evidence="13 14">
    <name type="scientific">Eucalyptus globulus</name>
    <name type="common">Tasmanian blue gum</name>
    <dbReference type="NCBI Taxonomy" id="34317"/>
    <lineage>
        <taxon>Eukaryota</taxon>
        <taxon>Viridiplantae</taxon>
        <taxon>Streptophyta</taxon>
        <taxon>Embryophyta</taxon>
        <taxon>Tracheophyta</taxon>
        <taxon>Spermatophyta</taxon>
        <taxon>Magnoliopsida</taxon>
        <taxon>eudicotyledons</taxon>
        <taxon>Gunneridae</taxon>
        <taxon>Pentapetalae</taxon>
        <taxon>rosids</taxon>
        <taxon>malvids</taxon>
        <taxon>Myrtales</taxon>
        <taxon>Myrtaceae</taxon>
        <taxon>Myrtoideae</taxon>
        <taxon>Eucalypteae</taxon>
        <taxon>Eucalyptus</taxon>
    </lineage>
</organism>
<comment type="subcellular location">
    <subcellularLocation>
        <location evidence="1">Cell membrane</location>
        <topology evidence="1">Lipid-anchor</topology>
        <topology evidence="1">GPI-anchor</topology>
    </subcellularLocation>
</comment>
<protein>
    <recommendedName>
        <fullName evidence="12">Bifunctional inhibitor/plant lipid transfer protein/seed storage helical domain-containing protein</fullName>
    </recommendedName>
</protein>
<keyword evidence="5 11" id="KW-0732">Signal</keyword>
<keyword evidence="14" id="KW-1185">Reference proteome</keyword>
<feature type="region of interest" description="Disordered" evidence="9">
    <location>
        <begin position="115"/>
        <end position="148"/>
    </location>
</feature>
<evidence type="ECO:0000256" key="10">
    <source>
        <dbReference type="SAM" id="Phobius"/>
    </source>
</evidence>
<keyword evidence="4" id="KW-0336">GPI-anchor</keyword>
<reference evidence="13 14" key="1">
    <citation type="submission" date="2024-11" db="EMBL/GenBank/DDBJ databases">
        <title>Chromosome-level genome assembly of Eucalyptus globulus Labill. provides insights into its genome evolution.</title>
        <authorList>
            <person name="Li X."/>
        </authorList>
    </citation>
    <scope>NUCLEOTIDE SEQUENCE [LARGE SCALE GENOMIC DNA]</scope>
    <source>
        <strain evidence="13">CL2024</strain>
        <tissue evidence="13">Fresh tender leaves</tissue>
    </source>
</reference>
<keyword evidence="10" id="KW-1133">Transmembrane helix</keyword>
<evidence type="ECO:0000256" key="9">
    <source>
        <dbReference type="SAM" id="MobiDB-lite"/>
    </source>
</evidence>
<feature type="compositionally biased region" description="Low complexity" evidence="9">
    <location>
        <begin position="131"/>
        <end position="148"/>
    </location>
</feature>